<name>A0A2P2JTD3_RHIMU</name>
<evidence type="ECO:0000313" key="2">
    <source>
        <dbReference type="EMBL" id="MBW96722.1"/>
    </source>
</evidence>
<feature type="transmembrane region" description="Helical" evidence="1">
    <location>
        <begin position="12"/>
        <end position="36"/>
    </location>
</feature>
<dbReference type="AlphaFoldDB" id="A0A2P2JTD3"/>
<sequence length="48" mass="5650">MQFQPETNEFVYVRESVCLCVCCSCFFFFSLVFLLVTRSKTLGKEQKI</sequence>
<proteinExistence type="predicted"/>
<dbReference type="EMBL" id="GGEC01016239">
    <property type="protein sequence ID" value="MBW96722.1"/>
    <property type="molecule type" value="Transcribed_RNA"/>
</dbReference>
<evidence type="ECO:0000256" key="1">
    <source>
        <dbReference type="SAM" id="Phobius"/>
    </source>
</evidence>
<protein>
    <submittedName>
        <fullName evidence="2">Uncharacterized protein</fullName>
    </submittedName>
</protein>
<keyword evidence="1" id="KW-0812">Transmembrane</keyword>
<keyword evidence="1" id="KW-0472">Membrane</keyword>
<keyword evidence="1" id="KW-1133">Transmembrane helix</keyword>
<organism evidence="2">
    <name type="scientific">Rhizophora mucronata</name>
    <name type="common">Asiatic mangrove</name>
    <dbReference type="NCBI Taxonomy" id="61149"/>
    <lineage>
        <taxon>Eukaryota</taxon>
        <taxon>Viridiplantae</taxon>
        <taxon>Streptophyta</taxon>
        <taxon>Embryophyta</taxon>
        <taxon>Tracheophyta</taxon>
        <taxon>Spermatophyta</taxon>
        <taxon>Magnoliopsida</taxon>
        <taxon>eudicotyledons</taxon>
        <taxon>Gunneridae</taxon>
        <taxon>Pentapetalae</taxon>
        <taxon>rosids</taxon>
        <taxon>fabids</taxon>
        <taxon>Malpighiales</taxon>
        <taxon>Rhizophoraceae</taxon>
        <taxon>Rhizophora</taxon>
    </lineage>
</organism>
<accession>A0A2P2JTD3</accession>
<reference evidence="2" key="1">
    <citation type="submission" date="2018-02" db="EMBL/GenBank/DDBJ databases">
        <title>Rhizophora mucronata_Transcriptome.</title>
        <authorList>
            <person name="Meera S.P."/>
            <person name="Sreeshan A."/>
            <person name="Augustine A."/>
        </authorList>
    </citation>
    <scope>NUCLEOTIDE SEQUENCE</scope>
    <source>
        <tissue evidence="2">Leaf</tissue>
    </source>
</reference>